<evidence type="ECO:0000313" key="2">
    <source>
        <dbReference type="Proteomes" id="UP001596180"/>
    </source>
</evidence>
<protein>
    <submittedName>
        <fullName evidence="1">Uncharacterized protein</fullName>
    </submittedName>
</protein>
<dbReference type="EMBL" id="JBHSOA010000064">
    <property type="protein sequence ID" value="MFC5855425.1"/>
    <property type="molecule type" value="Genomic_DNA"/>
</dbReference>
<proteinExistence type="predicted"/>
<sequence>MTSFKGGFFVDVSILLTSVWQPERMPPDMDERWLGLITSLSKAALDLAASAATISQPVDGPVFGLRFAREIAHQQQEMETLIIAVLRHSGIPWDVLASSYGVTRQSLHRRLAASVEEALKTDRNQPAELRQAERQTGELADTAFVSFTSLGHLDQAVAVWRQRRAQPRWWTEASYSFE</sequence>
<organism evidence="1 2">
    <name type="scientific">Streptomyces chlorus</name>
    <dbReference type="NCBI Taxonomy" id="887452"/>
    <lineage>
        <taxon>Bacteria</taxon>
        <taxon>Bacillati</taxon>
        <taxon>Actinomycetota</taxon>
        <taxon>Actinomycetes</taxon>
        <taxon>Kitasatosporales</taxon>
        <taxon>Streptomycetaceae</taxon>
        <taxon>Streptomyces</taxon>
    </lineage>
</organism>
<dbReference type="RefSeq" id="WP_381368388.1">
    <property type="nucleotide sequence ID" value="NZ_JBHSOA010000064.1"/>
</dbReference>
<dbReference type="Proteomes" id="UP001596180">
    <property type="component" value="Unassembled WGS sequence"/>
</dbReference>
<gene>
    <name evidence="1" type="ORF">ACFPZI_27665</name>
</gene>
<accession>A0ABW1E3H9</accession>
<name>A0ABW1E3H9_9ACTN</name>
<keyword evidence="2" id="KW-1185">Reference proteome</keyword>
<comment type="caution">
    <text evidence="1">The sequence shown here is derived from an EMBL/GenBank/DDBJ whole genome shotgun (WGS) entry which is preliminary data.</text>
</comment>
<reference evidence="2" key="1">
    <citation type="journal article" date="2019" name="Int. J. Syst. Evol. Microbiol.">
        <title>The Global Catalogue of Microorganisms (GCM) 10K type strain sequencing project: providing services to taxonomists for standard genome sequencing and annotation.</title>
        <authorList>
            <consortium name="The Broad Institute Genomics Platform"/>
            <consortium name="The Broad Institute Genome Sequencing Center for Infectious Disease"/>
            <person name="Wu L."/>
            <person name="Ma J."/>
        </authorList>
    </citation>
    <scope>NUCLEOTIDE SEQUENCE [LARGE SCALE GENOMIC DNA]</scope>
    <source>
        <strain evidence="2">JCM 10411</strain>
    </source>
</reference>
<evidence type="ECO:0000313" key="1">
    <source>
        <dbReference type="EMBL" id="MFC5855425.1"/>
    </source>
</evidence>